<evidence type="ECO:0000256" key="1">
    <source>
        <dbReference type="ARBA" id="ARBA00022801"/>
    </source>
</evidence>
<gene>
    <name evidence="5" type="ORF">MNEG_5964</name>
</gene>
<feature type="compositionally biased region" description="Low complexity" evidence="2">
    <location>
        <begin position="1"/>
        <end position="10"/>
    </location>
</feature>
<dbReference type="GO" id="GO:0000724">
    <property type="term" value="P:double-strand break repair via homologous recombination"/>
    <property type="evidence" value="ECO:0007669"/>
    <property type="project" value="TreeGrafter"/>
</dbReference>
<evidence type="ECO:0000313" key="5">
    <source>
        <dbReference type="EMBL" id="KIZ01995.1"/>
    </source>
</evidence>
<dbReference type="SUPFAM" id="SSF52540">
    <property type="entry name" value="P-loop containing nucleoside triphosphate hydrolases"/>
    <property type="match status" value="2"/>
</dbReference>
<dbReference type="GO" id="GO:0005634">
    <property type="term" value="C:nucleus"/>
    <property type="evidence" value="ECO:0007669"/>
    <property type="project" value="TreeGrafter"/>
</dbReference>
<dbReference type="Gene3D" id="3.40.50.10810">
    <property type="entry name" value="Tandem AAA-ATPase domain"/>
    <property type="match status" value="1"/>
</dbReference>
<dbReference type="InterPro" id="IPR049730">
    <property type="entry name" value="SNF2/RAD54-like_C"/>
</dbReference>
<dbReference type="GO" id="GO:0005524">
    <property type="term" value="F:ATP binding"/>
    <property type="evidence" value="ECO:0007669"/>
    <property type="project" value="InterPro"/>
</dbReference>
<dbReference type="InterPro" id="IPR014001">
    <property type="entry name" value="Helicase_ATP-bd"/>
</dbReference>
<evidence type="ECO:0000259" key="4">
    <source>
        <dbReference type="SMART" id="SM00490"/>
    </source>
</evidence>
<dbReference type="SMART" id="SM00490">
    <property type="entry name" value="HELICc"/>
    <property type="match status" value="1"/>
</dbReference>
<evidence type="ECO:0000256" key="2">
    <source>
        <dbReference type="SAM" id="MobiDB-lite"/>
    </source>
</evidence>
<evidence type="ECO:0000259" key="3">
    <source>
        <dbReference type="SMART" id="SM00487"/>
    </source>
</evidence>
<dbReference type="Gene3D" id="1.20.120.850">
    <property type="entry name" value="SWI2/SNF2 ATPases, N-terminal domain"/>
    <property type="match status" value="1"/>
</dbReference>
<dbReference type="InterPro" id="IPR027417">
    <property type="entry name" value="P-loop_NTPase"/>
</dbReference>
<dbReference type="InterPro" id="IPR038718">
    <property type="entry name" value="SNF2-like_sf"/>
</dbReference>
<dbReference type="EC" id="3.6.1.-" evidence="5"/>
<proteinExistence type="predicted"/>
<dbReference type="AlphaFoldDB" id="A0A0D2MFU6"/>
<name>A0A0D2MFU6_9CHLO</name>
<feature type="compositionally biased region" description="Gly residues" evidence="2">
    <location>
        <begin position="11"/>
        <end position="24"/>
    </location>
</feature>
<dbReference type="GO" id="GO:0015616">
    <property type="term" value="F:DNA translocase activity"/>
    <property type="evidence" value="ECO:0007669"/>
    <property type="project" value="TreeGrafter"/>
</dbReference>
<feature type="region of interest" description="Disordered" evidence="2">
    <location>
        <begin position="429"/>
        <end position="449"/>
    </location>
</feature>
<dbReference type="RefSeq" id="XP_013901014.1">
    <property type="nucleotide sequence ID" value="XM_014045560.1"/>
</dbReference>
<keyword evidence="6" id="KW-1185">Reference proteome</keyword>
<dbReference type="STRING" id="145388.A0A0D2MFU6"/>
<dbReference type="Proteomes" id="UP000054498">
    <property type="component" value="Unassembled WGS sequence"/>
</dbReference>
<dbReference type="Pfam" id="PF00271">
    <property type="entry name" value="Helicase_C"/>
    <property type="match status" value="1"/>
</dbReference>
<dbReference type="SMART" id="SM00487">
    <property type="entry name" value="DEXDc"/>
    <property type="match status" value="1"/>
</dbReference>
<dbReference type="CDD" id="cd18004">
    <property type="entry name" value="DEXHc_RAD54"/>
    <property type="match status" value="1"/>
</dbReference>
<dbReference type="GeneID" id="25738841"/>
<dbReference type="PANTHER" id="PTHR45629:SF7">
    <property type="entry name" value="DNA EXCISION REPAIR PROTEIN ERCC-6-RELATED"/>
    <property type="match status" value="1"/>
</dbReference>
<dbReference type="EMBL" id="KK101147">
    <property type="protein sequence ID" value="KIZ01995.1"/>
    <property type="molecule type" value="Genomic_DNA"/>
</dbReference>
<feature type="domain" description="Helicase ATP-binding" evidence="3">
    <location>
        <begin position="68"/>
        <end position="288"/>
    </location>
</feature>
<dbReference type="PANTHER" id="PTHR45629">
    <property type="entry name" value="SNF2/RAD54 FAMILY MEMBER"/>
    <property type="match status" value="1"/>
</dbReference>
<dbReference type="InterPro" id="IPR000330">
    <property type="entry name" value="SNF2_N"/>
</dbReference>
<dbReference type="InterPro" id="IPR001650">
    <property type="entry name" value="Helicase_C-like"/>
</dbReference>
<accession>A0A0D2MFU6</accession>
<feature type="region of interest" description="Disordered" evidence="2">
    <location>
        <begin position="1"/>
        <end position="31"/>
    </location>
</feature>
<feature type="domain" description="Helicase C-terminal" evidence="4">
    <location>
        <begin position="493"/>
        <end position="606"/>
    </location>
</feature>
<dbReference type="Gene3D" id="3.40.50.300">
    <property type="entry name" value="P-loop containing nucleotide triphosphate hydrolases"/>
    <property type="match status" value="1"/>
</dbReference>
<dbReference type="InterPro" id="IPR050496">
    <property type="entry name" value="SNF2_RAD54_helicase_repair"/>
</dbReference>
<dbReference type="Pfam" id="PF00176">
    <property type="entry name" value="SNF2-rel_dom"/>
    <property type="match status" value="2"/>
</dbReference>
<reference evidence="5 6" key="1">
    <citation type="journal article" date="2013" name="BMC Genomics">
        <title>Reconstruction of the lipid metabolism for the microalga Monoraphidium neglectum from its genome sequence reveals characteristics suitable for biofuel production.</title>
        <authorList>
            <person name="Bogen C."/>
            <person name="Al-Dilaimi A."/>
            <person name="Albersmeier A."/>
            <person name="Wichmann J."/>
            <person name="Grundmann M."/>
            <person name="Rupp O."/>
            <person name="Lauersen K.J."/>
            <person name="Blifernez-Klassen O."/>
            <person name="Kalinowski J."/>
            <person name="Goesmann A."/>
            <person name="Mussgnug J.H."/>
            <person name="Kruse O."/>
        </authorList>
    </citation>
    <scope>NUCLEOTIDE SEQUENCE [LARGE SCALE GENOMIC DNA]</scope>
    <source>
        <strain evidence="5 6">SAG 48.87</strain>
    </source>
</reference>
<protein>
    <submittedName>
        <fullName evidence="5">DNA repair and recombination protein RAD54B</fullName>
        <ecNumber evidence="5">3.6.1.-</ecNumber>
    </submittedName>
</protein>
<dbReference type="CDD" id="cd18793">
    <property type="entry name" value="SF2_C_SNF"/>
    <property type="match status" value="1"/>
</dbReference>
<dbReference type="KEGG" id="mng:MNEG_5964"/>
<sequence>MVRHGPAAAGRGRGGVGGAGGGAGASPAPLYDPTHPDAVLLNGEQWAGGEGRLRSGRAVVPVVVDPYLSRHLRPHQREGVRWMYEVVMGLRAPDRSGGILADEMGLGKTLQTLALIWTLMRQGPEGVPVVRKTVVVAPATLVNNWGAEIKKWMGVERMRAMALSSQGAAAEQQVKDFRLGSVWSVLLASYESMRRFGGELAGCCDLLICDEGHRRVFFGRGWRLGMGYGLWLKSAGGNKTIAGLQALNCARRMVLTGTPVQNNLEEFYALLSFATPGVLGPMATFKRVYADPISRSRDKDASQADRELGAARAAELQQQAGGYVLRRTQDVLTRHLPPLQTFTVFVRPSELQVAVYRAVLKSPAMTQLLYGSGAGADGEGVLPAITVLRKLCNHPRLLLAPAGGGNASGASSGTAAAATAALQQALGAAEAPAQPMGQQQQQPAAEAAAPQQHAALDAVGASGKLRCLEALLARVLGAGCRAVVVSTSTATLDMVDAMLCRPQGPPSSRDTTALASTPARSWATARIDGGTGVDERQSVVDGFNQRGVGRVFLLSTRAGGAGLNLVGANHLVLFDSAPASIIPLLLPFSLPVAMDRQAMARIWRDGQRLPCFVYRLLTTGTIEEKIYQRQIMKSDLALVTMEEGGSRGGGGKGLSQAELKQLFRLQVRGRDGG</sequence>
<keyword evidence="1 5" id="KW-0378">Hydrolase</keyword>
<evidence type="ECO:0000313" key="6">
    <source>
        <dbReference type="Proteomes" id="UP000054498"/>
    </source>
</evidence>
<dbReference type="OrthoDB" id="413460at2759"/>
<dbReference type="GO" id="GO:0016787">
    <property type="term" value="F:hydrolase activity"/>
    <property type="evidence" value="ECO:0007669"/>
    <property type="project" value="UniProtKB-KW"/>
</dbReference>
<dbReference type="GO" id="GO:0007131">
    <property type="term" value="P:reciprocal meiotic recombination"/>
    <property type="evidence" value="ECO:0007669"/>
    <property type="project" value="TreeGrafter"/>
</dbReference>
<organism evidence="5 6">
    <name type="scientific">Monoraphidium neglectum</name>
    <dbReference type="NCBI Taxonomy" id="145388"/>
    <lineage>
        <taxon>Eukaryota</taxon>
        <taxon>Viridiplantae</taxon>
        <taxon>Chlorophyta</taxon>
        <taxon>core chlorophytes</taxon>
        <taxon>Chlorophyceae</taxon>
        <taxon>CS clade</taxon>
        <taxon>Sphaeropleales</taxon>
        <taxon>Selenastraceae</taxon>
        <taxon>Monoraphidium</taxon>
    </lineage>
</organism>